<evidence type="ECO:0000259" key="1">
    <source>
        <dbReference type="Pfam" id="PF04480"/>
    </source>
</evidence>
<dbReference type="GO" id="GO:0004519">
    <property type="term" value="F:endonuclease activity"/>
    <property type="evidence" value="ECO:0007669"/>
    <property type="project" value="UniProtKB-KW"/>
</dbReference>
<feature type="domain" description="DUF559" evidence="1">
    <location>
        <begin position="4"/>
        <end position="66"/>
    </location>
</feature>
<gene>
    <name evidence="2" type="ORF">LRS13_12995</name>
</gene>
<reference evidence="3" key="1">
    <citation type="submission" date="2021-11" db="EMBL/GenBank/DDBJ databases">
        <title>Cultivation dependent microbiological survey of springs from the worlds oldest radium mine currently devoted to the extraction of radon-saturated water.</title>
        <authorList>
            <person name="Kapinusova G."/>
            <person name="Smrhova T."/>
            <person name="Strejcek M."/>
            <person name="Suman J."/>
            <person name="Jani K."/>
            <person name="Pajer P."/>
            <person name="Uhlik O."/>
        </authorList>
    </citation>
    <scope>NUCLEOTIDE SEQUENCE [LARGE SCALE GENOMIC DNA]</scope>
    <source>
        <strain evidence="3">J379</strain>
    </source>
</reference>
<sequence length="78" mass="8916">MWEADFLWPEYRLVVEVQSTKFHATSQRMARDSIKEGELMSAGYLVLHVVDRHIVHEPKRVAGLVAGVLRQRGASLRS</sequence>
<proteinExistence type="predicted"/>
<protein>
    <submittedName>
        <fullName evidence="2">Endonuclease domain-containing protein</fullName>
    </submittedName>
</protein>
<dbReference type="SUPFAM" id="SSF52980">
    <property type="entry name" value="Restriction endonuclease-like"/>
    <property type="match status" value="1"/>
</dbReference>
<dbReference type="RefSeq" id="WP_353866767.1">
    <property type="nucleotide sequence ID" value="NZ_CP088295.1"/>
</dbReference>
<dbReference type="Pfam" id="PF04480">
    <property type="entry name" value="DUF559"/>
    <property type="match status" value="1"/>
</dbReference>
<keyword evidence="3" id="KW-1185">Reference proteome</keyword>
<accession>A0ABY5PAT5</accession>
<dbReference type="Proteomes" id="UP001058860">
    <property type="component" value="Chromosome"/>
</dbReference>
<name>A0ABY5PAT5_9ACTN</name>
<organism evidence="2 3">
    <name type="scientific">Svornostia abyssi</name>
    <dbReference type="NCBI Taxonomy" id="2898438"/>
    <lineage>
        <taxon>Bacteria</taxon>
        <taxon>Bacillati</taxon>
        <taxon>Actinomycetota</taxon>
        <taxon>Thermoleophilia</taxon>
        <taxon>Solirubrobacterales</taxon>
        <taxon>Baekduiaceae</taxon>
        <taxon>Svornostia</taxon>
    </lineage>
</organism>
<dbReference type="EMBL" id="CP088295">
    <property type="protein sequence ID" value="UUY01647.1"/>
    <property type="molecule type" value="Genomic_DNA"/>
</dbReference>
<keyword evidence="2" id="KW-0540">Nuclease</keyword>
<keyword evidence="2" id="KW-0378">Hydrolase</keyword>
<keyword evidence="2" id="KW-0255">Endonuclease</keyword>
<dbReference type="InterPro" id="IPR011335">
    <property type="entry name" value="Restrct_endonuc-II-like"/>
</dbReference>
<evidence type="ECO:0000313" key="3">
    <source>
        <dbReference type="Proteomes" id="UP001058860"/>
    </source>
</evidence>
<dbReference type="Gene3D" id="3.40.960.10">
    <property type="entry name" value="VSR Endonuclease"/>
    <property type="match status" value="1"/>
</dbReference>
<dbReference type="InterPro" id="IPR007569">
    <property type="entry name" value="DUF559"/>
</dbReference>
<evidence type="ECO:0000313" key="2">
    <source>
        <dbReference type="EMBL" id="UUY01647.1"/>
    </source>
</evidence>